<dbReference type="Proteomes" id="UP001056455">
    <property type="component" value="Chromosome"/>
</dbReference>
<comment type="subcellular location">
    <subcellularLocation>
        <location evidence="1">Cell membrane</location>
        <topology evidence="1">Multi-pass membrane protein</topology>
    </subcellularLocation>
</comment>
<organism evidence="8 9">
    <name type="scientific">Ornithinimicrobium faecis</name>
    <dbReference type="NCBI Taxonomy" id="2934158"/>
    <lineage>
        <taxon>Bacteria</taxon>
        <taxon>Bacillati</taxon>
        <taxon>Actinomycetota</taxon>
        <taxon>Actinomycetes</taxon>
        <taxon>Micrococcales</taxon>
        <taxon>Ornithinimicrobiaceae</taxon>
        <taxon>Ornithinimicrobium</taxon>
    </lineage>
</organism>
<evidence type="ECO:0000256" key="7">
    <source>
        <dbReference type="SAM" id="Phobius"/>
    </source>
</evidence>
<dbReference type="PANTHER" id="PTHR20855">
    <property type="entry name" value="ADIPOR/PROGESTIN RECEPTOR-RELATED"/>
    <property type="match status" value="1"/>
</dbReference>
<evidence type="ECO:0000256" key="3">
    <source>
        <dbReference type="ARBA" id="ARBA00022475"/>
    </source>
</evidence>
<dbReference type="NCBIfam" id="TIGR01065">
    <property type="entry name" value="hlyIII"/>
    <property type="match status" value="1"/>
</dbReference>
<evidence type="ECO:0000256" key="1">
    <source>
        <dbReference type="ARBA" id="ARBA00004651"/>
    </source>
</evidence>
<evidence type="ECO:0000313" key="8">
    <source>
        <dbReference type="EMBL" id="USQ82244.1"/>
    </source>
</evidence>
<keyword evidence="9" id="KW-1185">Reference proteome</keyword>
<gene>
    <name evidence="8" type="ORF">NF556_17560</name>
</gene>
<feature type="transmembrane region" description="Helical" evidence="7">
    <location>
        <begin position="96"/>
        <end position="115"/>
    </location>
</feature>
<keyword evidence="5 7" id="KW-1133">Transmembrane helix</keyword>
<keyword evidence="6 7" id="KW-0472">Membrane</keyword>
<feature type="transmembrane region" description="Helical" evidence="7">
    <location>
        <begin position="173"/>
        <end position="192"/>
    </location>
</feature>
<evidence type="ECO:0000256" key="2">
    <source>
        <dbReference type="ARBA" id="ARBA00008488"/>
    </source>
</evidence>
<protein>
    <submittedName>
        <fullName evidence="8">Hemolysin III family protein</fullName>
    </submittedName>
</protein>
<feature type="transmembrane region" description="Helical" evidence="7">
    <location>
        <begin position="29"/>
        <end position="50"/>
    </location>
</feature>
<evidence type="ECO:0000256" key="4">
    <source>
        <dbReference type="ARBA" id="ARBA00022692"/>
    </source>
</evidence>
<proteinExistence type="inferred from homology"/>
<name>A0ABY4YZS8_9MICO</name>
<evidence type="ECO:0000256" key="6">
    <source>
        <dbReference type="ARBA" id="ARBA00023136"/>
    </source>
</evidence>
<comment type="similarity">
    <text evidence="2">Belongs to the UPF0073 (Hly-III) family.</text>
</comment>
<dbReference type="EMBL" id="CP099489">
    <property type="protein sequence ID" value="USQ82244.1"/>
    <property type="molecule type" value="Genomic_DNA"/>
</dbReference>
<feature type="transmembrane region" description="Helical" evidence="7">
    <location>
        <begin position="147"/>
        <end position="167"/>
    </location>
</feature>
<feature type="transmembrane region" description="Helical" evidence="7">
    <location>
        <begin position="212"/>
        <end position="233"/>
    </location>
</feature>
<evidence type="ECO:0000256" key="5">
    <source>
        <dbReference type="ARBA" id="ARBA00022989"/>
    </source>
</evidence>
<keyword evidence="4 7" id="KW-0812">Transmembrane</keyword>
<dbReference type="InterPro" id="IPR005744">
    <property type="entry name" value="Hy-lIII"/>
</dbReference>
<dbReference type="Pfam" id="PF03006">
    <property type="entry name" value="HlyIII"/>
    <property type="match status" value="1"/>
</dbReference>
<sequence length="238" mass="25563">MQDVRETADTVRENAKEAVAAIKPKLRGWLHLGTTPLALAAGIVLVALAPTTSARIASAIFAITAVLLFGTSAIYHRGSGHFSDRTSRVLKRLDHANIFLIIAGTYTPFAVLLLPEGQGRTLLWLAWGGAVLGVLFRVFWVGAPRWLYTPVYVALGWVAIFYVPGFWRNGGAVVVALIAAGGLLYTLGAVVYGTKRPNPSPRWFGFHEIFHAFTVVAFAAHYIAVSFSVYGAIPAAAG</sequence>
<dbReference type="InterPro" id="IPR004254">
    <property type="entry name" value="AdipoR/HlyIII-related"/>
</dbReference>
<feature type="transmembrane region" description="Helical" evidence="7">
    <location>
        <begin position="56"/>
        <end position="75"/>
    </location>
</feature>
<evidence type="ECO:0000313" key="9">
    <source>
        <dbReference type="Proteomes" id="UP001056455"/>
    </source>
</evidence>
<dbReference type="PANTHER" id="PTHR20855:SF3">
    <property type="entry name" value="LD03007P"/>
    <property type="match status" value="1"/>
</dbReference>
<keyword evidence="3" id="KW-1003">Cell membrane</keyword>
<accession>A0ABY4YZS8</accession>
<feature type="transmembrane region" description="Helical" evidence="7">
    <location>
        <begin position="121"/>
        <end position="140"/>
    </location>
</feature>
<reference evidence="8" key="1">
    <citation type="submission" date="2022-06" db="EMBL/GenBank/DDBJ databases">
        <title>Ornithinimicrobium HY1793.</title>
        <authorList>
            <person name="Huang Y."/>
        </authorList>
    </citation>
    <scope>NUCLEOTIDE SEQUENCE</scope>
    <source>
        <strain evidence="8">HY1793</strain>
    </source>
</reference>